<feature type="domain" description="Helicase C-terminal" evidence="10">
    <location>
        <begin position="306"/>
        <end position="458"/>
    </location>
</feature>
<evidence type="ECO:0000313" key="12">
    <source>
        <dbReference type="Proteomes" id="UP000554482"/>
    </source>
</evidence>
<dbReference type="InterPro" id="IPR011545">
    <property type="entry name" value="DEAD/DEAH_box_helicase_dom"/>
</dbReference>
<evidence type="ECO:0000256" key="6">
    <source>
        <dbReference type="RuleBase" id="RU000492"/>
    </source>
</evidence>
<dbReference type="OrthoDB" id="10259640at2759"/>
<dbReference type="InterPro" id="IPR014001">
    <property type="entry name" value="Helicase_ATP-bd"/>
</dbReference>
<proteinExistence type="inferred from homology"/>
<dbReference type="PROSITE" id="PS51194">
    <property type="entry name" value="HELICASE_CTER"/>
    <property type="match status" value="1"/>
</dbReference>
<keyword evidence="12" id="KW-1185">Reference proteome</keyword>
<comment type="similarity">
    <text evidence="6">Belongs to the DEAD box helicase family.</text>
</comment>
<dbReference type="EC" id="3.6.4.13" evidence="7"/>
<name>A0A7J6V0W2_THATH</name>
<dbReference type="Gene3D" id="3.40.50.300">
    <property type="entry name" value="P-loop containing nucleotide triphosphate hydrolases"/>
    <property type="match status" value="2"/>
</dbReference>
<evidence type="ECO:0000256" key="4">
    <source>
        <dbReference type="ARBA" id="ARBA00022840"/>
    </source>
</evidence>
<keyword evidence="3 6" id="KW-0347">Helicase</keyword>
<reference evidence="11 12" key="1">
    <citation type="submission" date="2020-06" db="EMBL/GenBank/DDBJ databases">
        <title>Transcriptomic and genomic resources for Thalictrum thalictroides and T. hernandezii: Facilitating candidate gene discovery in an emerging model plant lineage.</title>
        <authorList>
            <person name="Arias T."/>
            <person name="Riano-Pachon D.M."/>
            <person name="Di Stilio V.S."/>
        </authorList>
    </citation>
    <scope>NUCLEOTIDE SEQUENCE [LARGE SCALE GENOMIC DNA]</scope>
    <source>
        <strain evidence="12">cv. WT478/WT964</strain>
        <tissue evidence="11">Leaves</tissue>
    </source>
</reference>
<feature type="domain" description="Helicase ATP-binding" evidence="9">
    <location>
        <begin position="101"/>
        <end position="284"/>
    </location>
</feature>
<keyword evidence="4 6" id="KW-0067">ATP-binding</keyword>
<dbReference type="PROSITE" id="PS00039">
    <property type="entry name" value="DEAD_ATP_HELICASE"/>
    <property type="match status" value="1"/>
</dbReference>
<keyword evidence="2 6" id="KW-0378">Hydrolase</keyword>
<dbReference type="GO" id="GO:0016787">
    <property type="term" value="F:hydrolase activity"/>
    <property type="evidence" value="ECO:0007669"/>
    <property type="project" value="UniProtKB-KW"/>
</dbReference>
<dbReference type="CDD" id="cd18787">
    <property type="entry name" value="SF2_C_DEAD"/>
    <property type="match status" value="1"/>
</dbReference>
<feature type="region of interest" description="Disordered" evidence="8">
    <location>
        <begin position="679"/>
        <end position="706"/>
    </location>
</feature>
<accession>A0A7J6V0W2</accession>
<comment type="caution">
    <text evidence="11">The sequence shown here is derived from an EMBL/GenBank/DDBJ whole genome shotgun (WGS) entry which is preliminary data.</text>
</comment>
<dbReference type="GO" id="GO:0003724">
    <property type="term" value="F:RNA helicase activity"/>
    <property type="evidence" value="ECO:0007669"/>
    <property type="project" value="UniProtKB-EC"/>
</dbReference>
<dbReference type="Pfam" id="PF13959">
    <property type="entry name" value="CTE_SPB4"/>
    <property type="match status" value="1"/>
</dbReference>
<keyword evidence="5 7" id="KW-0694">RNA-binding</keyword>
<comment type="function">
    <text evidence="7">RNA helicase.</text>
</comment>
<dbReference type="InterPro" id="IPR025313">
    <property type="entry name" value="SPB4-like_CTE"/>
</dbReference>
<dbReference type="SMART" id="SM00487">
    <property type="entry name" value="DEXDc"/>
    <property type="match status" value="1"/>
</dbReference>
<dbReference type="PROSITE" id="PS51192">
    <property type="entry name" value="HELICASE_ATP_BIND_1"/>
    <property type="match status" value="1"/>
</dbReference>
<dbReference type="InterPro" id="IPR001650">
    <property type="entry name" value="Helicase_C-like"/>
</dbReference>
<dbReference type="InterPro" id="IPR000629">
    <property type="entry name" value="RNA-helicase_DEAD-box_CS"/>
</dbReference>
<dbReference type="CDD" id="cd17941">
    <property type="entry name" value="DEADc_DDX10"/>
    <property type="match status" value="1"/>
</dbReference>
<evidence type="ECO:0000256" key="5">
    <source>
        <dbReference type="ARBA" id="ARBA00022884"/>
    </source>
</evidence>
<evidence type="ECO:0000313" key="11">
    <source>
        <dbReference type="EMBL" id="KAF5178599.1"/>
    </source>
</evidence>
<dbReference type="GO" id="GO:0003723">
    <property type="term" value="F:RNA binding"/>
    <property type="evidence" value="ECO:0007669"/>
    <property type="project" value="UniProtKB-UniRule"/>
</dbReference>
<protein>
    <recommendedName>
        <fullName evidence="7">ATP-dependent RNA helicase</fullName>
        <ecNumber evidence="7">3.6.4.13</ecNumber>
    </recommendedName>
</protein>
<gene>
    <name evidence="11" type="ORF">FRX31_031814</name>
</gene>
<dbReference type="PANTHER" id="PTHR24031">
    <property type="entry name" value="RNA HELICASE"/>
    <property type="match status" value="1"/>
</dbReference>
<keyword evidence="1 6" id="KW-0547">Nucleotide-binding</keyword>
<evidence type="ECO:0000256" key="2">
    <source>
        <dbReference type="ARBA" id="ARBA00022801"/>
    </source>
</evidence>
<dbReference type="AlphaFoldDB" id="A0A7J6V0W2"/>
<evidence type="ECO:0000256" key="8">
    <source>
        <dbReference type="SAM" id="MobiDB-lite"/>
    </source>
</evidence>
<evidence type="ECO:0000256" key="7">
    <source>
        <dbReference type="RuleBase" id="RU365068"/>
    </source>
</evidence>
<dbReference type="GO" id="GO:0005524">
    <property type="term" value="F:ATP binding"/>
    <property type="evidence" value="ECO:0007669"/>
    <property type="project" value="UniProtKB-UniRule"/>
</dbReference>
<evidence type="ECO:0000256" key="1">
    <source>
        <dbReference type="ARBA" id="ARBA00022741"/>
    </source>
</evidence>
<dbReference type="SUPFAM" id="SSF52540">
    <property type="entry name" value="P-loop containing nucleoside triphosphate hydrolases"/>
    <property type="match status" value="1"/>
</dbReference>
<dbReference type="EMBL" id="JABWDY010039888">
    <property type="protein sequence ID" value="KAF5178599.1"/>
    <property type="molecule type" value="Genomic_DNA"/>
</dbReference>
<sequence>MKPKSKNPKFTRKKKWVSEVEEIELLESWIEFGKADSGSNPLSIKPLSKDEPIGKLNDDNSLFSNYVGCKKFVQYPISQKTKDGLAEGKFKVTTDIQRASLPHTLCGRDILVFYRINSWKELRVIFDIRVWKNCRVLEKLYRARWGPEDGVGCIIITPTRELAGQIFEVLNLVGKRHGFSAGLLIGGRKDVEVEKESVNDMNILVCTPGRLLQHMDETHDFDCSQLQVLVLDEADRILDVGFKQALNAIISQLPKKRQTLLFSATQTKSIQDLARLSLKDPEYISVHKEDVTATPSRLQQTIMIVPLDQKLDMLWSFIKAHLNSKILVFLSTCKQVKFVFEAFKKLRPGIPLKCLHGRMKQEVRMVIYSQFCEKRTVLFSTDVASRGLDFNKAVDWVVQVDCPDDTASYIHRVGRTARYHSGGRSVLFLTPSEEVMLQKLESAKVPVQLIKANTKRLQSVSGLLASLLVKYPTMQALGERAFITYLRSIHKQRDKEVFDVMKLPIEEFSASLGLPMTPKVRFLDRKRRDGTVSEIAPQPKIAVEIIKAKTTVELADPKQSEEEMEEAFLLEKEAEMGEGNGAENELTAVPATRILKKKKLKINIHRPVGTRVVFDEEGNTLAPLAAFANTDNINSGNDLVRLDIVQDRFKKLKEDMKNRDIEDKRLHKKRLEKMRLKAKMKLKRGAQASSESDDEETEERRAKKPKIYFDSDNEDVHLPKMNFRSLIWSYMVLKETIVLTTYNALPLERFVS</sequence>
<dbReference type="Pfam" id="PF00270">
    <property type="entry name" value="DEAD"/>
    <property type="match status" value="1"/>
</dbReference>
<evidence type="ECO:0000259" key="9">
    <source>
        <dbReference type="PROSITE" id="PS51192"/>
    </source>
</evidence>
<dbReference type="Pfam" id="PF00271">
    <property type="entry name" value="Helicase_C"/>
    <property type="match status" value="1"/>
</dbReference>
<dbReference type="InterPro" id="IPR027417">
    <property type="entry name" value="P-loop_NTPase"/>
</dbReference>
<evidence type="ECO:0000259" key="10">
    <source>
        <dbReference type="PROSITE" id="PS51194"/>
    </source>
</evidence>
<comment type="domain">
    <text evidence="7">The Q motif is unique to and characteristic of the DEAD box family of RNA helicases and controls ATP binding and hydrolysis.</text>
</comment>
<dbReference type="SMART" id="SM01178">
    <property type="entry name" value="DUF4217"/>
    <property type="match status" value="1"/>
</dbReference>
<dbReference type="Proteomes" id="UP000554482">
    <property type="component" value="Unassembled WGS sequence"/>
</dbReference>
<dbReference type="SMART" id="SM00490">
    <property type="entry name" value="HELICc"/>
    <property type="match status" value="1"/>
</dbReference>
<comment type="catalytic activity">
    <reaction evidence="7">
        <text>ATP + H2O = ADP + phosphate + H(+)</text>
        <dbReference type="Rhea" id="RHEA:13065"/>
        <dbReference type="ChEBI" id="CHEBI:15377"/>
        <dbReference type="ChEBI" id="CHEBI:15378"/>
        <dbReference type="ChEBI" id="CHEBI:30616"/>
        <dbReference type="ChEBI" id="CHEBI:43474"/>
        <dbReference type="ChEBI" id="CHEBI:456216"/>
        <dbReference type="EC" id="3.6.4.13"/>
    </reaction>
</comment>
<organism evidence="11 12">
    <name type="scientific">Thalictrum thalictroides</name>
    <name type="common">Rue-anemone</name>
    <name type="synonym">Anemone thalictroides</name>
    <dbReference type="NCBI Taxonomy" id="46969"/>
    <lineage>
        <taxon>Eukaryota</taxon>
        <taxon>Viridiplantae</taxon>
        <taxon>Streptophyta</taxon>
        <taxon>Embryophyta</taxon>
        <taxon>Tracheophyta</taxon>
        <taxon>Spermatophyta</taxon>
        <taxon>Magnoliopsida</taxon>
        <taxon>Ranunculales</taxon>
        <taxon>Ranunculaceae</taxon>
        <taxon>Thalictroideae</taxon>
        <taxon>Thalictrum</taxon>
    </lineage>
</organism>
<evidence type="ECO:0000256" key="3">
    <source>
        <dbReference type="ARBA" id="ARBA00022806"/>
    </source>
</evidence>